<feature type="domain" description="Halobacterial output" evidence="1">
    <location>
        <begin position="23"/>
        <end position="94"/>
    </location>
</feature>
<proteinExistence type="predicted"/>
<sequence length="103" mass="11725">MTTNDNWDEIIPVYKVDLEQTPDQSTSFMVIQSIAELTGQEPDELEPLWNHVDPEALNSVVARAEETATPCRLTFQYQGYTVEIVTNDELRIVPDEEPLSITE</sequence>
<dbReference type="GeneID" id="63187094"/>
<gene>
    <name evidence="2" type="ORF">J0X25_07275</name>
</gene>
<dbReference type="EMBL" id="CP071462">
    <property type="protein sequence ID" value="QSX00750.1"/>
    <property type="molecule type" value="Genomic_DNA"/>
</dbReference>
<reference evidence="2 3" key="1">
    <citation type="submission" date="2021-03" db="EMBL/GenBank/DDBJ databases">
        <title>Haloterrigena longa sp. nov. and Haloterrigena limicola sp. nov., extremely halophilic archaea isolated from a salt lake.</title>
        <authorList>
            <person name="Henglin C."/>
        </authorList>
    </citation>
    <scope>NUCLEOTIDE SEQUENCE [LARGE SCALE GENOMIC DNA]</scope>
    <source>
        <strain evidence="2 3">KZCA68</strain>
    </source>
</reference>
<evidence type="ECO:0000259" key="1">
    <source>
        <dbReference type="Pfam" id="PF18545"/>
    </source>
</evidence>
<keyword evidence="3" id="KW-1185">Reference proteome</keyword>
<dbReference type="Proteomes" id="UP000663203">
    <property type="component" value="Chromosome"/>
</dbReference>
<dbReference type="AlphaFoldDB" id="A0A8A2VFC4"/>
<accession>A0A8A2VFC4</accession>
<evidence type="ECO:0000313" key="2">
    <source>
        <dbReference type="EMBL" id="QSX00750.1"/>
    </source>
</evidence>
<organism evidence="2 3">
    <name type="scientific">Haloterrigena alkaliphila</name>
    <dbReference type="NCBI Taxonomy" id="2816475"/>
    <lineage>
        <taxon>Archaea</taxon>
        <taxon>Methanobacteriati</taxon>
        <taxon>Methanobacteriota</taxon>
        <taxon>Stenosarchaea group</taxon>
        <taxon>Halobacteria</taxon>
        <taxon>Halobacteriales</taxon>
        <taxon>Natrialbaceae</taxon>
        <taxon>Haloterrigena</taxon>
    </lineage>
</organism>
<dbReference type="Pfam" id="PF18545">
    <property type="entry name" value="HalOD1"/>
    <property type="match status" value="1"/>
</dbReference>
<name>A0A8A2VFC4_9EURY</name>
<dbReference type="InterPro" id="IPR040624">
    <property type="entry name" value="HalOD1"/>
</dbReference>
<dbReference type="KEGG" id="hakz:J0X25_07275"/>
<dbReference type="RefSeq" id="WP_207290468.1">
    <property type="nucleotide sequence ID" value="NZ_CP071462.1"/>
</dbReference>
<evidence type="ECO:0000313" key="3">
    <source>
        <dbReference type="Proteomes" id="UP000663203"/>
    </source>
</evidence>
<protein>
    <recommendedName>
        <fullName evidence="1">Halobacterial output domain-containing protein</fullName>
    </recommendedName>
</protein>